<gene>
    <name evidence="2" type="ORF">KSX_11810</name>
</gene>
<keyword evidence="3" id="KW-1185">Reference proteome</keyword>
<evidence type="ECO:0000256" key="1">
    <source>
        <dbReference type="SAM" id="MobiDB-lite"/>
    </source>
</evidence>
<organism evidence="2 3">
    <name type="scientific">Ktedonospora formicarum</name>
    <dbReference type="NCBI Taxonomy" id="2778364"/>
    <lineage>
        <taxon>Bacteria</taxon>
        <taxon>Bacillati</taxon>
        <taxon>Chloroflexota</taxon>
        <taxon>Ktedonobacteria</taxon>
        <taxon>Ktedonobacterales</taxon>
        <taxon>Ktedonobacteraceae</taxon>
        <taxon>Ktedonospora</taxon>
    </lineage>
</organism>
<name>A0A8J3MQV6_9CHLR</name>
<protein>
    <submittedName>
        <fullName evidence="2">Uncharacterized protein</fullName>
    </submittedName>
</protein>
<dbReference type="AlphaFoldDB" id="A0A8J3MQV6"/>
<comment type="caution">
    <text evidence="2">The sequence shown here is derived from an EMBL/GenBank/DDBJ whole genome shotgun (WGS) entry which is preliminary data.</text>
</comment>
<proteinExistence type="predicted"/>
<evidence type="ECO:0000313" key="3">
    <source>
        <dbReference type="Proteomes" id="UP000612362"/>
    </source>
</evidence>
<dbReference type="Proteomes" id="UP000612362">
    <property type="component" value="Unassembled WGS sequence"/>
</dbReference>
<reference evidence="2" key="1">
    <citation type="submission" date="2020-10" db="EMBL/GenBank/DDBJ databases">
        <title>Taxonomic study of unclassified bacteria belonging to the class Ktedonobacteria.</title>
        <authorList>
            <person name="Yabe S."/>
            <person name="Wang C.M."/>
            <person name="Zheng Y."/>
            <person name="Sakai Y."/>
            <person name="Cavaletti L."/>
            <person name="Monciardini P."/>
            <person name="Donadio S."/>
        </authorList>
    </citation>
    <scope>NUCLEOTIDE SEQUENCE</scope>
    <source>
        <strain evidence="2">SOSP1-1</strain>
    </source>
</reference>
<accession>A0A8J3MQV6</accession>
<evidence type="ECO:0000313" key="2">
    <source>
        <dbReference type="EMBL" id="GHO43018.1"/>
    </source>
</evidence>
<feature type="region of interest" description="Disordered" evidence="1">
    <location>
        <begin position="1"/>
        <end position="65"/>
    </location>
</feature>
<dbReference type="RefSeq" id="WP_220192511.1">
    <property type="nucleotide sequence ID" value="NZ_BNJF01000001.1"/>
</dbReference>
<sequence length="117" mass="12970">MKYWRRLSGQQRPSVDEHDMPTEPVPYPNPAQEPGYAQDLYDPSPYDERTTAAPPPISPPQGGGARLYRLPSGLSGASLLMRRQILDHSQSAIKSLNLRLGEIEEGAYQLSSDSYQG</sequence>
<dbReference type="EMBL" id="BNJF01000001">
    <property type="protein sequence ID" value="GHO43018.1"/>
    <property type="molecule type" value="Genomic_DNA"/>
</dbReference>